<sequence length="70" mass="7918">MRMMREPSVEFSWRTCGPAWVARVSLAVSACVKIISVRPSWTRSPLVKKARWIASLLTKQPLELSRSTSS</sequence>
<dbReference type="STRING" id="314230.DSM3645_03588"/>
<dbReference type="AlphaFoldDB" id="A3ZW31"/>
<comment type="caution">
    <text evidence="1">The sequence shown here is derived from an EMBL/GenBank/DDBJ whole genome shotgun (WGS) entry which is preliminary data.</text>
</comment>
<reference evidence="1 2" key="1">
    <citation type="submission" date="2006-02" db="EMBL/GenBank/DDBJ databases">
        <authorList>
            <person name="Amann R."/>
            <person name="Ferriera S."/>
            <person name="Johnson J."/>
            <person name="Kravitz S."/>
            <person name="Halpern A."/>
            <person name="Remington K."/>
            <person name="Beeson K."/>
            <person name="Tran B."/>
            <person name="Rogers Y.-H."/>
            <person name="Friedman R."/>
            <person name="Venter J.C."/>
        </authorList>
    </citation>
    <scope>NUCLEOTIDE SEQUENCE [LARGE SCALE GENOMIC DNA]</scope>
    <source>
        <strain evidence="1 2">DSM 3645</strain>
    </source>
</reference>
<protein>
    <submittedName>
        <fullName evidence="1">Uncharacterized protein</fullName>
    </submittedName>
</protein>
<gene>
    <name evidence="1" type="ORF">DSM3645_03588</name>
</gene>
<organism evidence="1 2">
    <name type="scientific">Blastopirellula marina DSM 3645</name>
    <dbReference type="NCBI Taxonomy" id="314230"/>
    <lineage>
        <taxon>Bacteria</taxon>
        <taxon>Pseudomonadati</taxon>
        <taxon>Planctomycetota</taxon>
        <taxon>Planctomycetia</taxon>
        <taxon>Pirellulales</taxon>
        <taxon>Pirellulaceae</taxon>
        <taxon>Blastopirellula</taxon>
    </lineage>
</organism>
<evidence type="ECO:0000313" key="2">
    <source>
        <dbReference type="Proteomes" id="UP000004358"/>
    </source>
</evidence>
<dbReference type="Proteomes" id="UP000004358">
    <property type="component" value="Unassembled WGS sequence"/>
</dbReference>
<evidence type="ECO:0000313" key="1">
    <source>
        <dbReference type="EMBL" id="EAQ79527.1"/>
    </source>
</evidence>
<accession>A3ZW31</accession>
<name>A3ZW31_9BACT</name>
<dbReference type="EMBL" id="AANZ01000014">
    <property type="protein sequence ID" value="EAQ79527.1"/>
    <property type="molecule type" value="Genomic_DNA"/>
</dbReference>
<dbReference type="HOGENOM" id="CLU_2749719_0_0_0"/>
<proteinExistence type="predicted"/>